<gene>
    <name evidence="2" type="ORF">DL546_004255</name>
</gene>
<evidence type="ECO:0000313" key="2">
    <source>
        <dbReference type="EMBL" id="RKU43250.1"/>
    </source>
</evidence>
<organism evidence="2 3">
    <name type="scientific">Coniochaeta pulveracea</name>
    <dbReference type="NCBI Taxonomy" id="177199"/>
    <lineage>
        <taxon>Eukaryota</taxon>
        <taxon>Fungi</taxon>
        <taxon>Dikarya</taxon>
        <taxon>Ascomycota</taxon>
        <taxon>Pezizomycotina</taxon>
        <taxon>Sordariomycetes</taxon>
        <taxon>Sordariomycetidae</taxon>
        <taxon>Coniochaetales</taxon>
        <taxon>Coniochaetaceae</taxon>
        <taxon>Coniochaeta</taxon>
    </lineage>
</organism>
<proteinExistence type="predicted"/>
<protein>
    <submittedName>
        <fullName evidence="2">Uncharacterized protein</fullName>
    </submittedName>
</protein>
<dbReference type="AlphaFoldDB" id="A0A420Y676"/>
<evidence type="ECO:0000313" key="3">
    <source>
        <dbReference type="Proteomes" id="UP000275385"/>
    </source>
</evidence>
<dbReference type="Proteomes" id="UP000275385">
    <property type="component" value="Unassembled WGS sequence"/>
</dbReference>
<reference evidence="2 3" key="1">
    <citation type="submission" date="2018-08" db="EMBL/GenBank/DDBJ databases">
        <title>Draft genome of the lignicolous fungus Coniochaeta pulveracea.</title>
        <authorList>
            <person name="Borstlap C.J."/>
            <person name="De Witt R.N."/>
            <person name="Botha A."/>
            <person name="Volschenk H."/>
        </authorList>
    </citation>
    <scope>NUCLEOTIDE SEQUENCE [LARGE SCALE GENOMIC DNA]</scope>
    <source>
        <strain evidence="2 3">CAB683</strain>
    </source>
</reference>
<feature type="compositionally biased region" description="Basic residues" evidence="1">
    <location>
        <begin position="1"/>
        <end position="14"/>
    </location>
</feature>
<evidence type="ECO:0000256" key="1">
    <source>
        <dbReference type="SAM" id="MobiDB-lite"/>
    </source>
</evidence>
<feature type="region of interest" description="Disordered" evidence="1">
    <location>
        <begin position="1"/>
        <end position="158"/>
    </location>
</feature>
<dbReference type="EMBL" id="QVQW01000045">
    <property type="protein sequence ID" value="RKU43250.1"/>
    <property type="molecule type" value="Genomic_DNA"/>
</dbReference>
<feature type="compositionally biased region" description="Polar residues" evidence="1">
    <location>
        <begin position="16"/>
        <end position="27"/>
    </location>
</feature>
<name>A0A420Y676_9PEZI</name>
<accession>A0A420Y676</accession>
<comment type="caution">
    <text evidence="2">The sequence shown here is derived from an EMBL/GenBank/DDBJ whole genome shotgun (WGS) entry which is preliminary data.</text>
</comment>
<feature type="compositionally biased region" description="Polar residues" evidence="1">
    <location>
        <begin position="87"/>
        <end position="98"/>
    </location>
</feature>
<feature type="compositionally biased region" description="Basic and acidic residues" evidence="1">
    <location>
        <begin position="143"/>
        <end position="158"/>
    </location>
</feature>
<sequence>MDTKLRPKVSRLFRRPSTTKLMHTSSFPYHEDHDPGFSSLLDQEGEEPLSTVASPTHSIASRQQPPSRPHHPQQPQPQAPPHRRTKSSPAFLTSQDPLSSRPWLNLLVSEQQRSPRKLVKEPGGGSARPSFSFELGDSAITRAGERRREGEGNRKGAVKRGVERIRELYKGGRGR</sequence>
<dbReference type="OrthoDB" id="5242308at2759"/>
<feature type="compositionally biased region" description="Polar residues" evidence="1">
    <location>
        <begin position="51"/>
        <end position="61"/>
    </location>
</feature>
<keyword evidence="3" id="KW-1185">Reference proteome</keyword>